<dbReference type="SUPFAM" id="SSF46894">
    <property type="entry name" value="C-terminal effector domain of the bipartite response regulators"/>
    <property type="match status" value="1"/>
</dbReference>
<dbReference type="EMBL" id="CP063310">
    <property type="protein sequence ID" value="QOS68275.1"/>
    <property type="molecule type" value="Genomic_DNA"/>
</dbReference>
<feature type="transmembrane region" description="Helical" evidence="4">
    <location>
        <begin position="80"/>
        <end position="100"/>
    </location>
</feature>
<dbReference type="InterPro" id="IPR016032">
    <property type="entry name" value="Sig_transdc_resp-reg_C-effctor"/>
</dbReference>
<feature type="transmembrane region" description="Helical" evidence="4">
    <location>
        <begin position="218"/>
        <end position="235"/>
    </location>
</feature>
<gene>
    <name evidence="5" type="ORF">GS424_017650</name>
</gene>
<protein>
    <submittedName>
        <fullName evidence="5">Helix-turn-helix transcriptional regulator</fullName>
    </submittedName>
</protein>
<keyword evidence="3" id="KW-0804">Transcription</keyword>
<dbReference type="InterPro" id="IPR036388">
    <property type="entry name" value="WH-like_DNA-bd_sf"/>
</dbReference>
<evidence type="ECO:0000256" key="3">
    <source>
        <dbReference type="ARBA" id="ARBA00023163"/>
    </source>
</evidence>
<sequence length="494" mass="52303">MERLGTQITAYEPAYGGYSFWWATTLLSFQSTVLFFPDESVPLLVLFLFASSISTSVLAHFTIAALLLNGFSLERFLARAPLAAGGCSLIGMALVAAASLAGDASVALVLSGGALIGAANASFNTCWGEVFGRLQPQSSSFWILTSVFLAIVLYFAVAGLSFFVPAAGPFACFALALAACVSLARATRPPLHDEAADDARPTETSALPVPHATEIAKTLWKPLVGCAVFGLVFSLSEQFATTGAAAVDFNSVHTFSLVGNALGAAVLLVIMFGMGKRLDLSTVGKVSIPLLILGCLILPAMLGITTIGANTLISTGCVIFDMMLACLLAETAFDYRASGAILAGIARGITICVSGIGALVGWVLTTTFSSNTFALIAVALGTCYLAALAFSVSLSRKKMPRLSMETEEAQDESSELERSAQELADRKIGVIVDTYGLTRREAEVLEYLARGRTLAYISDELVVSPHTVRSHVRHIYEKTHVHSRQELLDLFELA</sequence>
<dbReference type="Pfam" id="PF00196">
    <property type="entry name" value="GerE"/>
    <property type="match status" value="1"/>
</dbReference>
<dbReference type="RefSeq" id="WP_160940852.1">
    <property type="nucleotide sequence ID" value="NZ_CP063310.1"/>
</dbReference>
<name>A0A6L7IQW0_9ACTN</name>
<keyword evidence="4" id="KW-1133">Transmembrane helix</keyword>
<dbReference type="InterPro" id="IPR000792">
    <property type="entry name" value="Tscrpt_reg_LuxR_C"/>
</dbReference>
<evidence type="ECO:0000256" key="4">
    <source>
        <dbReference type="SAM" id="Phobius"/>
    </source>
</evidence>
<accession>A0A6L7IQW0</accession>
<dbReference type="PROSITE" id="PS50043">
    <property type="entry name" value="HTH_LUXR_2"/>
    <property type="match status" value="1"/>
</dbReference>
<dbReference type="CDD" id="cd06170">
    <property type="entry name" value="LuxR_C_like"/>
    <property type="match status" value="1"/>
</dbReference>
<feature type="transmembrane region" description="Helical" evidence="4">
    <location>
        <begin position="20"/>
        <end position="37"/>
    </location>
</feature>
<feature type="transmembrane region" description="Helical" evidence="4">
    <location>
        <begin position="313"/>
        <end position="333"/>
    </location>
</feature>
<dbReference type="KEGG" id="egd:GS424_017650"/>
<feature type="transmembrane region" description="Helical" evidence="4">
    <location>
        <begin position="286"/>
        <end position="307"/>
    </location>
</feature>
<feature type="transmembrane region" description="Helical" evidence="4">
    <location>
        <begin position="371"/>
        <end position="394"/>
    </location>
</feature>
<feature type="transmembrane region" description="Helical" evidence="4">
    <location>
        <begin position="43"/>
        <end position="68"/>
    </location>
</feature>
<dbReference type="PANTHER" id="PTHR44688">
    <property type="entry name" value="DNA-BINDING TRANSCRIPTIONAL ACTIVATOR DEVR_DOSR"/>
    <property type="match status" value="1"/>
</dbReference>
<keyword evidence="2" id="KW-0238">DNA-binding</keyword>
<keyword evidence="1" id="KW-0805">Transcription regulation</keyword>
<keyword evidence="4" id="KW-0812">Transmembrane</keyword>
<dbReference type="PANTHER" id="PTHR44688:SF16">
    <property type="entry name" value="DNA-BINDING TRANSCRIPTIONAL ACTIVATOR DEVR_DOSR"/>
    <property type="match status" value="1"/>
</dbReference>
<dbReference type="SMART" id="SM00421">
    <property type="entry name" value="HTH_LUXR"/>
    <property type="match status" value="1"/>
</dbReference>
<evidence type="ECO:0000256" key="2">
    <source>
        <dbReference type="ARBA" id="ARBA00023125"/>
    </source>
</evidence>
<evidence type="ECO:0000313" key="5">
    <source>
        <dbReference type="EMBL" id="QOS68275.1"/>
    </source>
</evidence>
<feature type="transmembrane region" description="Helical" evidence="4">
    <location>
        <begin position="106"/>
        <end position="127"/>
    </location>
</feature>
<evidence type="ECO:0000313" key="6">
    <source>
        <dbReference type="Proteomes" id="UP000478463"/>
    </source>
</evidence>
<keyword evidence="4" id="KW-0472">Membrane</keyword>
<dbReference type="GO" id="GO:0003677">
    <property type="term" value="F:DNA binding"/>
    <property type="evidence" value="ECO:0007669"/>
    <property type="project" value="UniProtKB-KW"/>
</dbReference>
<feature type="transmembrane region" description="Helical" evidence="4">
    <location>
        <begin position="139"/>
        <end position="157"/>
    </location>
</feature>
<feature type="transmembrane region" description="Helical" evidence="4">
    <location>
        <begin position="345"/>
        <end position="365"/>
    </location>
</feature>
<dbReference type="PRINTS" id="PR00038">
    <property type="entry name" value="HTHLUXR"/>
</dbReference>
<proteinExistence type="predicted"/>
<organism evidence="5 6">
    <name type="scientific">Eggerthella guodeyinii</name>
    <dbReference type="NCBI Taxonomy" id="2690837"/>
    <lineage>
        <taxon>Bacteria</taxon>
        <taxon>Bacillati</taxon>
        <taxon>Actinomycetota</taxon>
        <taxon>Coriobacteriia</taxon>
        <taxon>Eggerthellales</taxon>
        <taxon>Eggerthellaceae</taxon>
        <taxon>Eggerthella</taxon>
    </lineage>
</organism>
<reference evidence="5 6" key="1">
    <citation type="submission" date="2020-10" db="EMBL/GenBank/DDBJ databases">
        <title>Eggerthella sp. nov., isolated from human feces.</title>
        <authorList>
            <person name="Yajun G."/>
        </authorList>
    </citation>
    <scope>NUCLEOTIDE SEQUENCE [LARGE SCALE GENOMIC DNA]</scope>
    <source>
        <strain evidence="5 6">HF-1101</strain>
    </source>
</reference>
<feature type="transmembrane region" description="Helical" evidence="4">
    <location>
        <begin position="255"/>
        <end position="274"/>
    </location>
</feature>
<evidence type="ECO:0000256" key="1">
    <source>
        <dbReference type="ARBA" id="ARBA00023015"/>
    </source>
</evidence>
<dbReference type="AlphaFoldDB" id="A0A6L7IQW0"/>
<dbReference type="Proteomes" id="UP000478463">
    <property type="component" value="Chromosome"/>
</dbReference>
<feature type="transmembrane region" description="Helical" evidence="4">
    <location>
        <begin position="163"/>
        <end position="184"/>
    </location>
</feature>
<dbReference type="Gene3D" id="1.10.10.10">
    <property type="entry name" value="Winged helix-like DNA-binding domain superfamily/Winged helix DNA-binding domain"/>
    <property type="match status" value="1"/>
</dbReference>
<dbReference type="GO" id="GO:0006355">
    <property type="term" value="P:regulation of DNA-templated transcription"/>
    <property type="evidence" value="ECO:0007669"/>
    <property type="project" value="InterPro"/>
</dbReference>